<keyword evidence="1" id="KW-0433">Leucine-rich repeat</keyword>
<protein>
    <recommendedName>
        <fullName evidence="6">LRRCT domain-containing protein</fullName>
    </recommendedName>
</protein>
<dbReference type="SMART" id="SM00369">
    <property type="entry name" value="LRR_TYP"/>
    <property type="match status" value="4"/>
</dbReference>
<evidence type="ECO:0000256" key="5">
    <source>
        <dbReference type="SAM" id="Phobius"/>
    </source>
</evidence>
<evidence type="ECO:0000256" key="3">
    <source>
        <dbReference type="ARBA" id="ARBA00022737"/>
    </source>
</evidence>
<feature type="compositionally biased region" description="Polar residues" evidence="4">
    <location>
        <begin position="392"/>
        <end position="404"/>
    </location>
</feature>
<keyword evidence="3" id="KW-0677">Repeat</keyword>
<evidence type="ECO:0000256" key="4">
    <source>
        <dbReference type="SAM" id="MobiDB-lite"/>
    </source>
</evidence>
<dbReference type="SUPFAM" id="SSF52058">
    <property type="entry name" value="L domain-like"/>
    <property type="match status" value="1"/>
</dbReference>
<feature type="compositionally biased region" description="Basic and acidic residues" evidence="4">
    <location>
        <begin position="326"/>
        <end position="335"/>
    </location>
</feature>
<feature type="compositionally biased region" description="Polar residues" evidence="4">
    <location>
        <begin position="545"/>
        <end position="560"/>
    </location>
</feature>
<dbReference type="InterPro" id="IPR001611">
    <property type="entry name" value="Leu-rich_rpt"/>
</dbReference>
<dbReference type="PROSITE" id="PS51450">
    <property type="entry name" value="LRR"/>
    <property type="match status" value="1"/>
</dbReference>
<dbReference type="InterPro" id="IPR000483">
    <property type="entry name" value="Cys-rich_flank_reg_C"/>
</dbReference>
<dbReference type="EMBL" id="CADEAL010001141">
    <property type="protein sequence ID" value="CAB1429474.1"/>
    <property type="molecule type" value="Genomic_DNA"/>
</dbReference>
<feature type="compositionally biased region" description="Polar residues" evidence="4">
    <location>
        <begin position="520"/>
        <end position="538"/>
    </location>
</feature>
<feature type="region of interest" description="Disordered" evidence="4">
    <location>
        <begin position="293"/>
        <end position="340"/>
    </location>
</feature>
<evidence type="ECO:0000256" key="2">
    <source>
        <dbReference type="ARBA" id="ARBA00022729"/>
    </source>
</evidence>
<dbReference type="AlphaFoldDB" id="A0A9N7UCQ6"/>
<dbReference type="PANTHER" id="PTHR24366:SF161">
    <property type="entry name" value="TIR DOMAIN-CONTAINING PROTEIN"/>
    <property type="match status" value="1"/>
</dbReference>
<feature type="compositionally biased region" description="Basic and acidic residues" evidence="4">
    <location>
        <begin position="482"/>
        <end position="516"/>
    </location>
</feature>
<evidence type="ECO:0000313" key="7">
    <source>
        <dbReference type="EMBL" id="CAB1429474.1"/>
    </source>
</evidence>
<evidence type="ECO:0000256" key="1">
    <source>
        <dbReference type="ARBA" id="ARBA00022614"/>
    </source>
</evidence>
<organism evidence="7 8">
    <name type="scientific">Pleuronectes platessa</name>
    <name type="common">European plaice</name>
    <dbReference type="NCBI Taxonomy" id="8262"/>
    <lineage>
        <taxon>Eukaryota</taxon>
        <taxon>Metazoa</taxon>
        <taxon>Chordata</taxon>
        <taxon>Craniata</taxon>
        <taxon>Vertebrata</taxon>
        <taxon>Euteleostomi</taxon>
        <taxon>Actinopterygii</taxon>
        <taxon>Neopterygii</taxon>
        <taxon>Teleostei</taxon>
        <taxon>Neoteleostei</taxon>
        <taxon>Acanthomorphata</taxon>
        <taxon>Carangaria</taxon>
        <taxon>Pleuronectiformes</taxon>
        <taxon>Pleuronectoidei</taxon>
        <taxon>Pleuronectidae</taxon>
        <taxon>Pleuronectes</taxon>
    </lineage>
</organism>
<dbReference type="SMART" id="SM00082">
    <property type="entry name" value="LRRCT"/>
    <property type="match status" value="1"/>
</dbReference>
<feature type="compositionally biased region" description="Basic and acidic residues" evidence="4">
    <location>
        <begin position="405"/>
        <end position="418"/>
    </location>
</feature>
<evidence type="ECO:0000259" key="6">
    <source>
        <dbReference type="SMART" id="SM00082"/>
    </source>
</evidence>
<gene>
    <name evidence="7" type="ORF">PLEPLA_LOCUS17452</name>
</gene>
<feature type="compositionally biased region" description="Polar residues" evidence="4">
    <location>
        <begin position="204"/>
        <end position="213"/>
    </location>
</feature>
<accession>A0A9N7UCQ6</accession>
<keyword evidence="5" id="KW-1133">Transmembrane helix</keyword>
<evidence type="ECO:0000313" key="8">
    <source>
        <dbReference type="Proteomes" id="UP001153269"/>
    </source>
</evidence>
<feature type="domain" description="LRRCT" evidence="6">
    <location>
        <begin position="149"/>
        <end position="199"/>
    </location>
</feature>
<feature type="compositionally biased region" description="Low complexity" evidence="4">
    <location>
        <begin position="229"/>
        <end position="252"/>
    </location>
</feature>
<dbReference type="Gene3D" id="3.80.10.10">
    <property type="entry name" value="Ribonuclease Inhibitor"/>
    <property type="match status" value="1"/>
</dbReference>
<feature type="compositionally biased region" description="Polar residues" evidence="4">
    <location>
        <begin position="613"/>
        <end position="626"/>
    </location>
</feature>
<keyword evidence="8" id="KW-1185">Reference proteome</keyword>
<feature type="compositionally biased region" description="Basic and acidic residues" evidence="4">
    <location>
        <begin position="302"/>
        <end position="318"/>
    </location>
</feature>
<proteinExistence type="predicted"/>
<feature type="compositionally biased region" description="Basic and acidic residues" evidence="4">
    <location>
        <begin position="563"/>
        <end position="581"/>
    </location>
</feature>
<keyword evidence="5" id="KW-0812">Transmembrane</keyword>
<name>A0A9N7UCQ6_PLEPL</name>
<dbReference type="InterPro" id="IPR032675">
    <property type="entry name" value="LRR_dom_sf"/>
</dbReference>
<dbReference type="InterPro" id="IPR003591">
    <property type="entry name" value="Leu-rich_rpt_typical-subtyp"/>
</dbReference>
<sequence length="676" mass="73850">MYVSDFGEIGSSVFHSAGLASVTRLRMDTAGVTSVAEGAFGSFLNLTSVSLTSNKLTHVTWRWFGRPEVLTELHLTENHIGTLSGSELSGLVSLTKLSLNKNRITTLGPDSLLAQVHLMELDLSENRMTRISAQVFRSLLSTRVGLDLNPWDCSCGAEDLVVLLKGLQSRSQLDRPAEVTCETPPALRGQPAWNLTVCVASPAPGSTSESQPGPTKPTDGPRASATHVTSPSSETETETETSVTSQSGETETCATSEPSPNTTTVCTLITVIVVLCVALCVLCVLAVQHRRKLSHKAVTPGRPKEERDESEAARRSSPDDSAGGSESRDPEEARRRPFTGVRAKSADAVLFISPSGVCGDSSVWTVQNDLEAQSHDAENQEDRKKKLGNEAEATSGNEADNISENNERQSDDGNRMDENPQCVSVGADTEPYLSIGTNQNQTNPENVNKRSNEGSGQRSQMGKVMGRISTWPPTAIQWQERGQMKEEGNETEKFPDEVKKTRNKLERPSNSDKKEEEMDQNQMEDLRTSQNQDSQETTAVLMKMSHTQSSEPNNKTSSCSEAPAHRDREQEDSASSRRTSRETPNQDPGFAGNPGQKASSQSEQRNEPKEAVTSRQGAENRSTASKAPSGGASPDDATLLYGNEYAFMDLLHEVAQNNGRWTRERWRQTQVNRQRR</sequence>
<dbReference type="PANTHER" id="PTHR24366">
    <property type="entry name" value="IG(IMMUNOGLOBULIN) AND LRR(LEUCINE RICH REPEAT) DOMAINS"/>
    <property type="match status" value="1"/>
</dbReference>
<keyword evidence="2" id="KW-0732">Signal</keyword>
<reference evidence="7" key="1">
    <citation type="submission" date="2020-03" db="EMBL/GenBank/DDBJ databases">
        <authorList>
            <person name="Weist P."/>
        </authorList>
    </citation>
    <scope>NUCLEOTIDE SEQUENCE</scope>
</reference>
<comment type="caution">
    <text evidence="7">The sequence shown here is derived from an EMBL/GenBank/DDBJ whole genome shotgun (WGS) entry which is preliminary data.</text>
</comment>
<feature type="compositionally biased region" description="Polar residues" evidence="4">
    <location>
        <begin position="435"/>
        <end position="446"/>
    </location>
</feature>
<feature type="region of interest" description="Disordered" evidence="4">
    <location>
        <begin position="372"/>
        <end position="638"/>
    </location>
</feature>
<dbReference type="Pfam" id="PF13855">
    <property type="entry name" value="LRR_8"/>
    <property type="match status" value="1"/>
</dbReference>
<keyword evidence="5" id="KW-0472">Membrane</keyword>
<feature type="compositionally biased region" description="Basic and acidic residues" evidence="4">
    <location>
        <begin position="372"/>
        <end position="389"/>
    </location>
</feature>
<feature type="transmembrane region" description="Helical" evidence="5">
    <location>
        <begin position="268"/>
        <end position="287"/>
    </location>
</feature>
<dbReference type="Proteomes" id="UP001153269">
    <property type="component" value="Unassembled WGS sequence"/>
</dbReference>
<feature type="region of interest" description="Disordered" evidence="4">
    <location>
        <begin position="203"/>
        <end position="261"/>
    </location>
</feature>